<dbReference type="Proteomes" id="UP000002774">
    <property type="component" value="Chromosome"/>
</dbReference>
<reference evidence="4" key="1">
    <citation type="submission" date="2011-09" db="EMBL/GenBank/DDBJ databases">
        <title>The permanent draft genome of Mucilaginibacter paludis DSM 18603.</title>
        <authorList>
            <consortium name="US DOE Joint Genome Institute (JGI-PGF)"/>
            <person name="Lucas S."/>
            <person name="Han J."/>
            <person name="Lapidus A."/>
            <person name="Bruce D."/>
            <person name="Goodwin L."/>
            <person name="Pitluck S."/>
            <person name="Peters L."/>
            <person name="Kyrpides N."/>
            <person name="Mavromatis K."/>
            <person name="Ivanova N."/>
            <person name="Mikhailova N."/>
            <person name="Held B."/>
            <person name="Detter J.C."/>
            <person name="Tapia R."/>
            <person name="Han C."/>
            <person name="Land M."/>
            <person name="Hauser L."/>
            <person name="Markowitz V."/>
            <person name="Cheng J.-F."/>
            <person name="Hugenholtz P."/>
            <person name="Woyke T."/>
            <person name="Wu D."/>
            <person name="Tindall B."/>
            <person name="Brambilla E."/>
            <person name="Klenk H.-P."/>
            <person name="Eisen J.A."/>
        </authorList>
    </citation>
    <scope>NUCLEOTIDE SEQUENCE [LARGE SCALE GENOMIC DNA]</scope>
    <source>
        <strain evidence="4">DSM 18603</strain>
    </source>
</reference>
<dbReference type="STRING" id="714943.Mucpa_6669"/>
<dbReference type="RefSeq" id="WP_008512658.1">
    <property type="nucleotide sequence ID" value="NZ_CM001403.1"/>
</dbReference>
<organism evidence="4 5">
    <name type="scientific">Mucilaginibacter paludis DSM 18603</name>
    <dbReference type="NCBI Taxonomy" id="714943"/>
    <lineage>
        <taxon>Bacteria</taxon>
        <taxon>Pseudomonadati</taxon>
        <taxon>Bacteroidota</taxon>
        <taxon>Sphingobacteriia</taxon>
        <taxon>Sphingobacteriales</taxon>
        <taxon>Sphingobacteriaceae</taxon>
        <taxon>Mucilaginibacter</taxon>
    </lineage>
</organism>
<dbReference type="HOGENOM" id="CLU_012062_28_8_10"/>
<dbReference type="eggNOG" id="COG0724">
    <property type="taxonomic scope" value="Bacteria"/>
</dbReference>
<dbReference type="InterPro" id="IPR000504">
    <property type="entry name" value="RRM_dom"/>
</dbReference>
<keyword evidence="5" id="KW-1185">Reference proteome</keyword>
<dbReference type="Pfam" id="PF00076">
    <property type="entry name" value="RRM_1"/>
    <property type="match status" value="1"/>
</dbReference>
<keyword evidence="1" id="KW-0694">RNA-binding</keyword>
<dbReference type="PROSITE" id="PS50102">
    <property type="entry name" value="RRM"/>
    <property type="match status" value="1"/>
</dbReference>
<dbReference type="InterPro" id="IPR052462">
    <property type="entry name" value="SLIRP/GR-RBP-like"/>
</dbReference>
<dbReference type="GO" id="GO:0003723">
    <property type="term" value="F:RNA binding"/>
    <property type="evidence" value="ECO:0007669"/>
    <property type="project" value="UniProtKB-KW"/>
</dbReference>
<evidence type="ECO:0000313" key="4">
    <source>
        <dbReference type="EMBL" id="EHQ30720.1"/>
    </source>
</evidence>
<feature type="region of interest" description="Disordered" evidence="2">
    <location>
        <begin position="75"/>
        <end position="104"/>
    </location>
</feature>
<dbReference type="PANTHER" id="PTHR48027">
    <property type="entry name" value="HETEROGENEOUS NUCLEAR RIBONUCLEOPROTEIN 87F-RELATED"/>
    <property type="match status" value="1"/>
</dbReference>
<evidence type="ECO:0000256" key="2">
    <source>
        <dbReference type="SAM" id="MobiDB-lite"/>
    </source>
</evidence>
<name>H1YDN1_9SPHI</name>
<evidence type="ECO:0000256" key="1">
    <source>
        <dbReference type="ARBA" id="ARBA00022884"/>
    </source>
</evidence>
<gene>
    <name evidence="4" type="ORF">Mucpa_6669</name>
</gene>
<dbReference type="AlphaFoldDB" id="H1YDN1"/>
<evidence type="ECO:0000259" key="3">
    <source>
        <dbReference type="PROSITE" id="PS50102"/>
    </source>
</evidence>
<accession>H1YDN1</accession>
<protein>
    <submittedName>
        <fullName evidence="4">RNP-1 like RNA-binding protein</fullName>
    </submittedName>
</protein>
<proteinExistence type="predicted"/>
<dbReference type="InterPro" id="IPR035979">
    <property type="entry name" value="RBD_domain_sf"/>
</dbReference>
<dbReference type="InterPro" id="IPR012677">
    <property type="entry name" value="Nucleotide-bd_a/b_plait_sf"/>
</dbReference>
<dbReference type="SMART" id="SM00360">
    <property type="entry name" value="RRM"/>
    <property type="match status" value="1"/>
</dbReference>
<dbReference type="OrthoDB" id="9798855at2"/>
<evidence type="ECO:0000313" key="5">
    <source>
        <dbReference type="Proteomes" id="UP000002774"/>
    </source>
</evidence>
<sequence length="104" mass="11588">MNIFIGNLPYKIQESELRELFEDYGELTSLKIITDKQTGQSKGFGFAEMPDRESALKALEDLNAAEIYGRNIVVKEAEEKPRNTSSSGGFKSGGYNKGGYNKTR</sequence>
<feature type="domain" description="RRM" evidence="3">
    <location>
        <begin position="1"/>
        <end position="79"/>
    </location>
</feature>
<dbReference type="SUPFAM" id="SSF54928">
    <property type="entry name" value="RNA-binding domain, RBD"/>
    <property type="match status" value="1"/>
</dbReference>
<dbReference type="Gene3D" id="3.30.70.330">
    <property type="match status" value="1"/>
</dbReference>
<dbReference type="EMBL" id="CM001403">
    <property type="protein sequence ID" value="EHQ30720.1"/>
    <property type="molecule type" value="Genomic_DNA"/>
</dbReference>